<reference evidence="2" key="1">
    <citation type="journal article" date="2017" name="Genome Biol.">
        <title>Comparative genomics reveals high biological diversity and specific adaptations in the industrially and medically important fungal genus Aspergillus.</title>
        <authorList>
            <person name="de Vries R.P."/>
            <person name="Riley R."/>
            <person name="Wiebenga A."/>
            <person name="Aguilar-Osorio G."/>
            <person name="Amillis S."/>
            <person name="Uchima C.A."/>
            <person name="Anderluh G."/>
            <person name="Asadollahi M."/>
            <person name="Askin M."/>
            <person name="Barry K."/>
            <person name="Battaglia E."/>
            <person name="Bayram O."/>
            <person name="Benocci T."/>
            <person name="Braus-Stromeyer S.A."/>
            <person name="Caldana C."/>
            <person name="Canovas D."/>
            <person name="Cerqueira G.C."/>
            <person name="Chen F."/>
            <person name="Chen W."/>
            <person name="Choi C."/>
            <person name="Clum A."/>
            <person name="Dos Santos R.A."/>
            <person name="Damasio A.R."/>
            <person name="Diallinas G."/>
            <person name="Emri T."/>
            <person name="Fekete E."/>
            <person name="Flipphi M."/>
            <person name="Freyberg S."/>
            <person name="Gallo A."/>
            <person name="Gournas C."/>
            <person name="Habgood R."/>
            <person name="Hainaut M."/>
            <person name="Harispe M.L."/>
            <person name="Henrissat B."/>
            <person name="Hilden K.S."/>
            <person name="Hope R."/>
            <person name="Hossain A."/>
            <person name="Karabika E."/>
            <person name="Karaffa L."/>
            <person name="Karanyi Z."/>
            <person name="Krasevec N."/>
            <person name="Kuo A."/>
            <person name="Kusch H."/>
            <person name="LaButti K."/>
            <person name="Lagendijk E.L."/>
            <person name="Lapidus A."/>
            <person name="Levasseur A."/>
            <person name="Lindquist E."/>
            <person name="Lipzen A."/>
            <person name="Logrieco A.F."/>
            <person name="MacCabe A."/>
            <person name="Maekelae M.R."/>
            <person name="Malavazi I."/>
            <person name="Melin P."/>
            <person name="Meyer V."/>
            <person name="Mielnichuk N."/>
            <person name="Miskei M."/>
            <person name="Molnar A.P."/>
            <person name="Mule G."/>
            <person name="Ngan C.Y."/>
            <person name="Orejas M."/>
            <person name="Orosz E."/>
            <person name="Ouedraogo J.P."/>
            <person name="Overkamp K.M."/>
            <person name="Park H.-S."/>
            <person name="Perrone G."/>
            <person name="Piumi F."/>
            <person name="Punt P.J."/>
            <person name="Ram A.F."/>
            <person name="Ramon A."/>
            <person name="Rauscher S."/>
            <person name="Record E."/>
            <person name="Riano-Pachon D.M."/>
            <person name="Robert V."/>
            <person name="Roehrig J."/>
            <person name="Ruller R."/>
            <person name="Salamov A."/>
            <person name="Salih N.S."/>
            <person name="Samson R.A."/>
            <person name="Sandor E."/>
            <person name="Sanguinetti M."/>
            <person name="Schuetze T."/>
            <person name="Sepcic K."/>
            <person name="Shelest E."/>
            <person name="Sherlock G."/>
            <person name="Sophianopoulou V."/>
            <person name="Squina F.M."/>
            <person name="Sun H."/>
            <person name="Susca A."/>
            <person name="Todd R.B."/>
            <person name="Tsang A."/>
            <person name="Unkles S.E."/>
            <person name="van de Wiele N."/>
            <person name="van Rossen-Uffink D."/>
            <person name="Oliveira J.V."/>
            <person name="Vesth T.C."/>
            <person name="Visser J."/>
            <person name="Yu J.-H."/>
            <person name="Zhou M."/>
            <person name="Andersen M.R."/>
            <person name="Archer D.B."/>
            <person name="Baker S.E."/>
            <person name="Benoit I."/>
            <person name="Brakhage A.A."/>
            <person name="Braus G.H."/>
            <person name="Fischer R."/>
            <person name="Frisvad J.C."/>
            <person name="Goldman G.H."/>
            <person name="Houbraken J."/>
            <person name="Oakley B."/>
            <person name="Pocsi I."/>
            <person name="Scazzocchio C."/>
            <person name="Seiboth B."/>
            <person name="vanKuyk P.A."/>
            <person name="Wortman J."/>
            <person name="Dyer P.S."/>
            <person name="Grigoriev I.V."/>
        </authorList>
    </citation>
    <scope>NUCLEOTIDE SEQUENCE [LARGE SCALE GENOMIC DNA]</scope>
    <source>
        <strain evidence="2">ITEM 5010</strain>
    </source>
</reference>
<gene>
    <name evidence="1" type="ORF">ASPCADRAFT_208830</name>
</gene>
<accession>A0A1R3RIK0</accession>
<dbReference type="AlphaFoldDB" id="A0A1R3RIK0"/>
<dbReference type="EMBL" id="KV907502">
    <property type="protein sequence ID" value="OOF94314.1"/>
    <property type="molecule type" value="Genomic_DNA"/>
</dbReference>
<evidence type="ECO:0000313" key="2">
    <source>
        <dbReference type="Proteomes" id="UP000188318"/>
    </source>
</evidence>
<protein>
    <submittedName>
        <fullName evidence="1">Uncharacterized protein</fullName>
    </submittedName>
</protein>
<name>A0A1R3RIK0_ASPC5</name>
<evidence type="ECO:0000313" key="1">
    <source>
        <dbReference type="EMBL" id="OOF94314.1"/>
    </source>
</evidence>
<sequence>MAQRAQVRIPTSRLYTLQYEYLQCCTQRDVHRRRILAGCRRQLAQKLVVAAAPKWDEVGVVEDQ</sequence>
<proteinExistence type="predicted"/>
<dbReference type="VEuPathDB" id="FungiDB:ASPCADRAFT_208830"/>
<keyword evidence="2" id="KW-1185">Reference proteome</keyword>
<organism evidence="1 2">
    <name type="scientific">Aspergillus carbonarius (strain ITEM 5010)</name>
    <dbReference type="NCBI Taxonomy" id="602072"/>
    <lineage>
        <taxon>Eukaryota</taxon>
        <taxon>Fungi</taxon>
        <taxon>Dikarya</taxon>
        <taxon>Ascomycota</taxon>
        <taxon>Pezizomycotina</taxon>
        <taxon>Eurotiomycetes</taxon>
        <taxon>Eurotiomycetidae</taxon>
        <taxon>Eurotiales</taxon>
        <taxon>Aspergillaceae</taxon>
        <taxon>Aspergillus</taxon>
        <taxon>Aspergillus subgen. Circumdati</taxon>
    </lineage>
</organism>
<dbReference type="Proteomes" id="UP000188318">
    <property type="component" value="Unassembled WGS sequence"/>
</dbReference>